<evidence type="ECO:0000256" key="1">
    <source>
        <dbReference type="SAM" id="SignalP"/>
    </source>
</evidence>
<proteinExistence type="predicted"/>
<organism evidence="2 3">
    <name type="scientific">Nephila pilipes</name>
    <name type="common">Giant wood spider</name>
    <name type="synonym">Nephila maculata</name>
    <dbReference type="NCBI Taxonomy" id="299642"/>
    <lineage>
        <taxon>Eukaryota</taxon>
        <taxon>Metazoa</taxon>
        <taxon>Ecdysozoa</taxon>
        <taxon>Arthropoda</taxon>
        <taxon>Chelicerata</taxon>
        <taxon>Arachnida</taxon>
        <taxon>Araneae</taxon>
        <taxon>Araneomorphae</taxon>
        <taxon>Entelegynae</taxon>
        <taxon>Araneoidea</taxon>
        <taxon>Nephilidae</taxon>
        <taxon>Nephila</taxon>
    </lineage>
</organism>
<evidence type="ECO:0008006" key="4">
    <source>
        <dbReference type="Google" id="ProtNLM"/>
    </source>
</evidence>
<sequence>MKNFNGNWTSLFLQASGCGAAWAEASLSRASRPSHHWEDLRSRAPWVNVRPLPEGLLVDLRTNHYSLVPAMVWSLIPSVSFFPQEAYTRDRHPYKKLL</sequence>
<accession>A0A8X6PX80</accession>
<keyword evidence="1" id="KW-0732">Signal</keyword>
<keyword evidence="3" id="KW-1185">Reference proteome</keyword>
<dbReference type="AlphaFoldDB" id="A0A8X6PX80"/>
<dbReference type="EMBL" id="BMAW01120346">
    <property type="protein sequence ID" value="GFT88839.1"/>
    <property type="molecule type" value="Genomic_DNA"/>
</dbReference>
<name>A0A8X6PX80_NEPPI</name>
<dbReference type="Proteomes" id="UP000887013">
    <property type="component" value="Unassembled WGS sequence"/>
</dbReference>
<evidence type="ECO:0000313" key="3">
    <source>
        <dbReference type="Proteomes" id="UP000887013"/>
    </source>
</evidence>
<comment type="caution">
    <text evidence="2">The sequence shown here is derived from an EMBL/GenBank/DDBJ whole genome shotgun (WGS) entry which is preliminary data.</text>
</comment>
<reference evidence="2" key="1">
    <citation type="submission" date="2020-08" db="EMBL/GenBank/DDBJ databases">
        <title>Multicomponent nature underlies the extraordinary mechanical properties of spider dragline silk.</title>
        <authorList>
            <person name="Kono N."/>
            <person name="Nakamura H."/>
            <person name="Mori M."/>
            <person name="Yoshida Y."/>
            <person name="Ohtoshi R."/>
            <person name="Malay A.D."/>
            <person name="Moran D.A.P."/>
            <person name="Tomita M."/>
            <person name="Numata K."/>
            <person name="Arakawa K."/>
        </authorList>
    </citation>
    <scope>NUCLEOTIDE SEQUENCE</scope>
</reference>
<evidence type="ECO:0000313" key="2">
    <source>
        <dbReference type="EMBL" id="GFT88839.1"/>
    </source>
</evidence>
<feature type="chain" id="PRO_5036469891" description="Secreted protein" evidence="1">
    <location>
        <begin position="24"/>
        <end position="98"/>
    </location>
</feature>
<gene>
    <name evidence="2" type="ORF">NPIL_220271</name>
</gene>
<feature type="signal peptide" evidence="1">
    <location>
        <begin position="1"/>
        <end position="23"/>
    </location>
</feature>
<protein>
    <recommendedName>
        <fullName evidence="4">Secreted protein</fullName>
    </recommendedName>
</protein>